<sequence length="119" mass="11797">MSQPLPQLNGPQLAPGSLTLPAPPMPDPALLPVCPPLAPPTAPILPSSSSSSSSPGCGTPRLDQGGPAPGPAGGPAPSPTPSPPESEEDKAKKLLYCSLCKVAVNSLSQLEAHNKGNAP</sequence>
<accession>A0A8T2NRM0</accession>
<keyword evidence="10" id="KW-1185">Reference proteome</keyword>
<feature type="compositionally biased region" description="Low complexity" evidence="7">
    <location>
        <begin position="44"/>
        <end position="55"/>
    </location>
</feature>
<dbReference type="GO" id="GO:0005634">
    <property type="term" value="C:nucleus"/>
    <property type="evidence" value="ECO:0007669"/>
    <property type="project" value="UniProtKB-SubCell"/>
</dbReference>
<dbReference type="InterPro" id="IPR051845">
    <property type="entry name" value="Znf385"/>
</dbReference>
<evidence type="ECO:0000256" key="1">
    <source>
        <dbReference type="ARBA" id="ARBA00004123"/>
    </source>
</evidence>
<name>A0A8T2NRM0_9TELE</name>
<dbReference type="InterPro" id="IPR036236">
    <property type="entry name" value="Znf_C2H2_sf"/>
</dbReference>
<dbReference type="EMBL" id="JAFBMS010000044">
    <property type="protein sequence ID" value="KAG9340262.1"/>
    <property type="molecule type" value="Genomic_DNA"/>
</dbReference>
<keyword evidence="5" id="KW-0862">Zinc</keyword>
<feature type="compositionally biased region" description="Polar residues" evidence="7">
    <location>
        <begin position="1"/>
        <end position="10"/>
    </location>
</feature>
<keyword evidence="6" id="KW-0539">Nucleus</keyword>
<feature type="compositionally biased region" description="Pro residues" evidence="7">
    <location>
        <begin position="21"/>
        <end position="43"/>
    </location>
</feature>
<dbReference type="InterPro" id="IPR013087">
    <property type="entry name" value="Znf_C2H2_type"/>
</dbReference>
<gene>
    <name evidence="9" type="ORF">JZ751_021705</name>
</gene>
<evidence type="ECO:0000313" key="10">
    <source>
        <dbReference type="Proteomes" id="UP000824540"/>
    </source>
</evidence>
<evidence type="ECO:0000256" key="4">
    <source>
        <dbReference type="ARBA" id="ARBA00022771"/>
    </source>
</evidence>
<evidence type="ECO:0000256" key="2">
    <source>
        <dbReference type="ARBA" id="ARBA00022723"/>
    </source>
</evidence>
<dbReference type="Gene3D" id="3.30.160.60">
    <property type="entry name" value="Classic Zinc Finger"/>
    <property type="match status" value="1"/>
</dbReference>
<evidence type="ECO:0000259" key="8">
    <source>
        <dbReference type="Pfam" id="PF12874"/>
    </source>
</evidence>
<keyword evidence="2" id="KW-0479">Metal-binding</keyword>
<organism evidence="9 10">
    <name type="scientific">Albula glossodonta</name>
    <name type="common">roundjaw bonefish</name>
    <dbReference type="NCBI Taxonomy" id="121402"/>
    <lineage>
        <taxon>Eukaryota</taxon>
        <taxon>Metazoa</taxon>
        <taxon>Chordata</taxon>
        <taxon>Craniata</taxon>
        <taxon>Vertebrata</taxon>
        <taxon>Euteleostomi</taxon>
        <taxon>Actinopterygii</taxon>
        <taxon>Neopterygii</taxon>
        <taxon>Teleostei</taxon>
        <taxon>Albuliformes</taxon>
        <taxon>Albulidae</taxon>
        <taxon>Albula</taxon>
    </lineage>
</organism>
<evidence type="ECO:0000256" key="5">
    <source>
        <dbReference type="ARBA" id="ARBA00022833"/>
    </source>
</evidence>
<evidence type="ECO:0000313" key="9">
    <source>
        <dbReference type="EMBL" id="KAG9340262.1"/>
    </source>
</evidence>
<feature type="domain" description="C2H2-type" evidence="8">
    <location>
        <begin position="95"/>
        <end position="116"/>
    </location>
</feature>
<evidence type="ECO:0000256" key="6">
    <source>
        <dbReference type="ARBA" id="ARBA00023242"/>
    </source>
</evidence>
<evidence type="ECO:0000256" key="7">
    <source>
        <dbReference type="SAM" id="MobiDB-lite"/>
    </source>
</evidence>
<dbReference type="AlphaFoldDB" id="A0A8T2NRM0"/>
<reference evidence="9" key="1">
    <citation type="thesis" date="2021" institute="BYU ScholarsArchive" country="Provo, UT, USA">
        <title>Applications of and Algorithms for Genome Assembly and Genomic Analyses with an Emphasis on Marine Teleosts.</title>
        <authorList>
            <person name="Pickett B.D."/>
        </authorList>
    </citation>
    <scope>NUCLEOTIDE SEQUENCE</scope>
    <source>
        <strain evidence="9">HI-2016</strain>
    </source>
</reference>
<dbReference type="Proteomes" id="UP000824540">
    <property type="component" value="Unassembled WGS sequence"/>
</dbReference>
<dbReference type="SUPFAM" id="SSF57667">
    <property type="entry name" value="beta-beta-alpha zinc fingers"/>
    <property type="match status" value="1"/>
</dbReference>
<feature type="compositionally biased region" description="Pro residues" evidence="7">
    <location>
        <begin position="68"/>
        <end position="84"/>
    </location>
</feature>
<comment type="caution">
    <text evidence="9">The sequence shown here is derived from an EMBL/GenBank/DDBJ whole genome shotgun (WGS) entry which is preliminary data.</text>
</comment>
<dbReference type="PANTHER" id="PTHR23067:SF13">
    <property type="entry name" value="ZINC FINGER PROTEIN 385A"/>
    <property type="match status" value="1"/>
</dbReference>
<keyword evidence="3" id="KW-0677">Repeat</keyword>
<evidence type="ECO:0000256" key="3">
    <source>
        <dbReference type="ARBA" id="ARBA00022737"/>
    </source>
</evidence>
<comment type="subcellular location">
    <subcellularLocation>
        <location evidence="1">Nucleus</location>
    </subcellularLocation>
</comment>
<dbReference type="Pfam" id="PF12874">
    <property type="entry name" value="zf-met"/>
    <property type="match status" value="1"/>
</dbReference>
<proteinExistence type="predicted"/>
<dbReference type="GO" id="GO:0008270">
    <property type="term" value="F:zinc ion binding"/>
    <property type="evidence" value="ECO:0007669"/>
    <property type="project" value="UniProtKB-KW"/>
</dbReference>
<feature type="region of interest" description="Disordered" evidence="7">
    <location>
        <begin position="1"/>
        <end position="90"/>
    </location>
</feature>
<keyword evidence="4" id="KW-0863">Zinc-finger</keyword>
<protein>
    <recommendedName>
        <fullName evidence="8">C2H2-type domain-containing protein</fullName>
    </recommendedName>
</protein>
<dbReference type="PANTHER" id="PTHR23067">
    <property type="entry name" value="DOUBLE-STRANDED RNA-BINDING ZINC FINGER PROTEIN"/>
    <property type="match status" value="1"/>
</dbReference>